<evidence type="ECO:0000313" key="1">
    <source>
        <dbReference type="EMBL" id="CAG8766507.1"/>
    </source>
</evidence>
<proteinExistence type="predicted"/>
<organism evidence="1 2">
    <name type="scientific">Racocetra persica</name>
    <dbReference type="NCBI Taxonomy" id="160502"/>
    <lineage>
        <taxon>Eukaryota</taxon>
        <taxon>Fungi</taxon>
        <taxon>Fungi incertae sedis</taxon>
        <taxon>Mucoromycota</taxon>
        <taxon>Glomeromycotina</taxon>
        <taxon>Glomeromycetes</taxon>
        <taxon>Diversisporales</taxon>
        <taxon>Gigasporaceae</taxon>
        <taxon>Racocetra</taxon>
    </lineage>
</organism>
<dbReference type="Proteomes" id="UP000789920">
    <property type="component" value="Unassembled WGS sequence"/>
</dbReference>
<keyword evidence="2" id="KW-1185">Reference proteome</keyword>
<sequence length="77" mass="9163">TIKEFIETNKEFARNQENDEARENAAKIYEELKKKMSFEKIEQIIENCEKLVGFELLLNESKKNETQLKAQQIYPPK</sequence>
<reference evidence="1" key="1">
    <citation type="submission" date="2021-06" db="EMBL/GenBank/DDBJ databases">
        <authorList>
            <person name="Kallberg Y."/>
            <person name="Tangrot J."/>
            <person name="Rosling A."/>
        </authorList>
    </citation>
    <scope>NUCLEOTIDE SEQUENCE</scope>
    <source>
        <strain evidence="1">MA461A</strain>
    </source>
</reference>
<dbReference type="EMBL" id="CAJVQC010038564">
    <property type="protein sequence ID" value="CAG8766507.1"/>
    <property type="molecule type" value="Genomic_DNA"/>
</dbReference>
<feature type="non-terminal residue" evidence="1">
    <location>
        <position position="1"/>
    </location>
</feature>
<evidence type="ECO:0000313" key="2">
    <source>
        <dbReference type="Proteomes" id="UP000789920"/>
    </source>
</evidence>
<comment type="caution">
    <text evidence="1">The sequence shown here is derived from an EMBL/GenBank/DDBJ whole genome shotgun (WGS) entry which is preliminary data.</text>
</comment>
<gene>
    <name evidence="1" type="ORF">RPERSI_LOCUS15866</name>
</gene>
<name>A0ACA9QVS9_9GLOM</name>
<accession>A0ACA9QVS9</accession>
<protein>
    <submittedName>
        <fullName evidence="1">19101_t:CDS:1</fullName>
    </submittedName>
</protein>